<sequence>MLKKFKTLNQFFHPESNQISMDFTPFVTTVGNNRLQVMLASDENIPDLLVLEKEVYSGQTPWSSFSFKTELRKRKNSLYLFVYEASTLVAFIGARFHPREAHITNIAVVPKYQGQHIGHMLLELMIERARQNNCECVSLEVRIDNDRAKRLYSELGFEATFVRKNYYQDTHTDAVNMVLWLKPHRIRKRKFTL</sequence>
<feature type="domain" description="N-acetyltransferase" evidence="5">
    <location>
        <begin position="35"/>
        <end position="182"/>
    </location>
</feature>
<evidence type="ECO:0000256" key="3">
    <source>
        <dbReference type="ARBA" id="ARBA00022679"/>
    </source>
</evidence>
<proteinExistence type="inferred from homology"/>
<keyword evidence="7" id="KW-1185">Reference proteome</keyword>
<dbReference type="Pfam" id="PF00583">
    <property type="entry name" value="Acetyltransf_1"/>
    <property type="match status" value="1"/>
</dbReference>
<keyword evidence="4 6" id="KW-0012">Acyltransferase</keyword>
<evidence type="ECO:0000256" key="2">
    <source>
        <dbReference type="ARBA" id="ARBA00022490"/>
    </source>
</evidence>
<gene>
    <name evidence="6" type="primary">rimI</name>
    <name evidence="6" type="ORF">HMPREF0493_0997</name>
</gene>
<keyword evidence="2" id="KW-0963">Cytoplasm</keyword>
<dbReference type="NCBIfam" id="TIGR01575">
    <property type="entry name" value="rimI"/>
    <property type="match status" value="1"/>
</dbReference>
<dbReference type="PROSITE" id="PS51186">
    <property type="entry name" value="GNAT"/>
    <property type="match status" value="1"/>
</dbReference>
<dbReference type="STRING" id="83683.B1745_01720"/>
<dbReference type="EC" id="2.3.1.128" evidence="6"/>
<evidence type="ECO:0000259" key="5">
    <source>
        <dbReference type="PROSITE" id="PS51186"/>
    </source>
</evidence>
<name>D4YTY6_9LACO</name>
<dbReference type="CDD" id="cd04301">
    <property type="entry name" value="NAT_SF"/>
    <property type="match status" value="1"/>
</dbReference>
<dbReference type="SUPFAM" id="SSF55729">
    <property type="entry name" value="Acyl-CoA N-acyltransferases (Nat)"/>
    <property type="match status" value="1"/>
</dbReference>
<comment type="similarity">
    <text evidence="1">Belongs to the acetyltransferase family. RimI subfamily.</text>
</comment>
<dbReference type="InterPro" id="IPR050680">
    <property type="entry name" value="YpeA/RimI_acetyltransf"/>
</dbReference>
<dbReference type="GO" id="GO:0008080">
    <property type="term" value="F:N-acetyltransferase activity"/>
    <property type="evidence" value="ECO:0007669"/>
    <property type="project" value="InterPro"/>
</dbReference>
<evidence type="ECO:0000313" key="6">
    <source>
        <dbReference type="EMBL" id="EFG55407.1"/>
    </source>
</evidence>
<reference evidence="6 7" key="1">
    <citation type="submission" date="2010-04" db="EMBL/GenBank/DDBJ databases">
        <authorList>
            <person name="Muzny D."/>
            <person name="Qin X."/>
            <person name="Deng J."/>
            <person name="Jiang H."/>
            <person name="Liu Y."/>
            <person name="Qu J."/>
            <person name="Song X.-Z."/>
            <person name="Zhang L."/>
            <person name="Thornton R."/>
            <person name="Coyle M."/>
            <person name="Francisco L."/>
            <person name="Jackson L."/>
            <person name="Javaid M."/>
            <person name="Korchina V."/>
            <person name="Kovar C."/>
            <person name="Mata R."/>
            <person name="Mathew T."/>
            <person name="Ngo R."/>
            <person name="Nguyen L."/>
            <person name="Nguyen N."/>
            <person name="Okwuonu G."/>
            <person name="Ongeri F."/>
            <person name="Pham C."/>
            <person name="Simmons D."/>
            <person name="Wilczek-Boney K."/>
            <person name="Hale W."/>
            <person name="Jakkamsetti A."/>
            <person name="Pham P."/>
            <person name="Ruth R."/>
            <person name="San Lucas F."/>
            <person name="Warren J."/>
            <person name="Zhang J."/>
            <person name="Zhao Z."/>
            <person name="Zhou C."/>
            <person name="Zhu D."/>
            <person name="Lee S."/>
            <person name="Bess C."/>
            <person name="Blankenburg K."/>
            <person name="Forbes L."/>
            <person name="Fu Q."/>
            <person name="Gubbala S."/>
            <person name="Hirani K."/>
            <person name="Jayaseelan J.C."/>
            <person name="Lara F."/>
            <person name="Munidasa M."/>
            <person name="Palculict T."/>
            <person name="Patil S."/>
            <person name="Pu L.-L."/>
            <person name="Saada N."/>
            <person name="Tang L."/>
            <person name="Weissenberger G."/>
            <person name="Zhu Y."/>
            <person name="Hemphill L."/>
            <person name="Shang Y."/>
            <person name="Youmans B."/>
            <person name="Ayvaz T."/>
            <person name="Ross M."/>
            <person name="Santibanez J."/>
            <person name="Aqrawi P."/>
            <person name="Gross S."/>
            <person name="Joshi V."/>
            <person name="Fowler G."/>
            <person name="Nazareth L."/>
            <person name="Reid J."/>
            <person name="Worley K."/>
            <person name="Petrosino J."/>
            <person name="Highlander S."/>
            <person name="Gibbs R."/>
        </authorList>
    </citation>
    <scope>NUCLEOTIDE SEQUENCE [LARGE SCALE GENOMIC DNA]</scope>
    <source>
        <strain evidence="6 7">DSM 11664</strain>
    </source>
</reference>
<organism evidence="6 7">
    <name type="scientific">Lactobacillus amylolyticus DSM 11664</name>
    <dbReference type="NCBI Taxonomy" id="585524"/>
    <lineage>
        <taxon>Bacteria</taxon>
        <taxon>Bacillati</taxon>
        <taxon>Bacillota</taxon>
        <taxon>Bacilli</taxon>
        <taxon>Lactobacillales</taxon>
        <taxon>Lactobacillaceae</taxon>
        <taxon>Lactobacillus</taxon>
    </lineage>
</organism>
<dbReference type="InterPro" id="IPR016181">
    <property type="entry name" value="Acyl_CoA_acyltransferase"/>
</dbReference>
<dbReference type="InterPro" id="IPR000182">
    <property type="entry name" value="GNAT_dom"/>
</dbReference>
<dbReference type="AlphaFoldDB" id="D4YTY6"/>
<dbReference type="Gene3D" id="3.40.630.30">
    <property type="match status" value="1"/>
</dbReference>
<evidence type="ECO:0000313" key="7">
    <source>
        <dbReference type="Proteomes" id="UP000004069"/>
    </source>
</evidence>
<keyword evidence="3 6" id="KW-0808">Transferase</keyword>
<dbReference type="Proteomes" id="UP000004069">
    <property type="component" value="Unassembled WGS sequence"/>
</dbReference>
<evidence type="ECO:0000256" key="4">
    <source>
        <dbReference type="ARBA" id="ARBA00023315"/>
    </source>
</evidence>
<dbReference type="PANTHER" id="PTHR43420:SF44">
    <property type="entry name" value="ACETYLTRANSFERASE YPEA"/>
    <property type="match status" value="1"/>
</dbReference>
<comment type="caution">
    <text evidence="6">The sequence shown here is derived from an EMBL/GenBank/DDBJ whole genome shotgun (WGS) entry which is preliminary data.</text>
</comment>
<dbReference type="eggNOG" id="COG0456">
    <property type="taxonomic scope" value="Bacteria"/>
</dbReference>
<dbReference type="InterPro" id="IPR006464">
    <property type="entry name" value="AcTrfase_RimI/Ard1"/>
</dbReference>
<dbReference type="OrthoDB" id="9794566at2"/>
<dbReference type="RefSeq" id="WP_006352148.1">
    <property type="nucleotide sequence ID" value="NZ_ADNY01000036.1"/>
</dbReference>
<dbReference type="PANTHER" id="PTHR43420">
    <property type="entry name" value="ACETYLTRANSFERASE"/>
    <property type="match status" value="1"/>
</dbReference>
<evidence type="ECO:0000256" key="1">
    <source>
        <dbReference type="ARBA" id="ARBA00005395"/>
    </source>
</evidence>
<dbReference type="EMBL" id="ADNY01000036">
    <property type="protein sequence ID" value="EFG55407.1"/>
    <property type="molecule type" value="Genomic_DNA"/>
</dbReference>
<protein>
    <submittedName>
        <fullName evidence="6">Ribosomal-protein-alanine acetyltransferase</fullName>
        <ecNumber evidence="6">2.3.1.128</ecNumber>
    </submittedName>
</protein>
<accession>D4YTY6</accession>